<comment type="similarity">
    <text evidence="3 11">Belongs to the KdsC family.</text>
</comment>
<keyword evidence="11" id="KW-0448">Lipopolysaccharide biosynthesis</keyword>
<feature type="binding site" evidence="12">
    <location>
        <position position="75"/>
    </location>
    <ligand>
        <name>substrate</name>
    </ligand>
</feature>
<dbReference type="EC" id="3.1.3.45" evidence="5 11"/>
<dbReference type="FunFam" id="3.40.50.1000:FF:000029">
    <property type="entry name" value="3-deoxy-D-manno-octulosonate 8-phosphate phosphatase KdsC"/>
    <property type="match status" value="1"/>
</dbReference>
<dbReference type="InterPro" id="IPR036412">
    <property type="entry name" value="HAD-like_sf"/>
</dbReference>
<feature type="binding site" evidence="12">
    <location>
        <position position="67"/>
    </location>
    <ligand>
        <name>substrate</name>
    </ligand>
</feature>
<comment type="cofactor">
    <cofactor evidence="2 11 13">
        <name>Mg(2+)</name>
        <dbReference type="ChEBI" id="CHEBI:18420"/>
    </cofactor>
</comment>
<dbReference type="GO" id="GO:0019143">
    <property type="term" value="F:3-deoxy-manno-octulosonate-8-phosphatase activity"/>
    <property type="evidence" value="ECO:0007669"/>
    <property type="project" value="UniProtKB-UniRule"/>
</dbReference>
<feature type="binding site" evidence="12">
    <location>
        <position position="23"/>
    </location>
    <ligand>
        <name>substrate</name>
    </ligand>
</feature>
<evidence type="ECO:0000256" key="6">
    <source>
        <dbReference type="ARBA" id="ARBA00020092"/>
    </source>
</evidence>
<dbReference type="InterPro" id="IPR010023">
    <property type="entry name" value="KdsC_fam"/>
</dbReference>
<dbReference type="SFLD" id="SFLDS00003">
    <property type="entry name" value="Haloacid_Dehalogenase"/>
    <property type="match status" value="1"/>
</dbReference>
<evidence type="ECO:0000313" key="15">
    <source>
        <dbReference type="Proteomes" id="UP000064201"/>
    </source>
</evidence>
<dbReference type="STRING" id="106634.TVD_01900"/>
<dbReference type="GO" id="GO:0046872">
    <property type="term" value="F:metal ion binding"/>
    <property type="evidence" value="ECO:0007669"/>
    <property type="project" value="UniProtKB-UniRule"/>
</dbReference>
<evidence type="ECO:0000313" key="14">
    <source>
        <dbReference type="EMBL" id="AKJ94200.1"/>
    </source>
</evidence>
<dbReference type="PANTHER" id="PTHR21485">
    <property type="entry name" value="HAD SUPERFAMILY MEMBERS CMAS AND KDSC"/>
    <property type="match status" value="1"/>
</dbReference>
<dbReference type="GO" id="GO:0009103">
    <property type="term" value="P:lipopolysaccharide biosynthetic process"/>
    <property type="evidence" value="ECO:0007669"/>
    <property type="project" value="UniProtKB-UniRule"/>
</dbReference>
<comment type="function">
    <text evidence="11">Catalyzes the hydrolysis of 3-deoxy-D-manno-octulosonate 8-phosphate (KDO 8-P) to 3-deoxy-D-manno-octulosonate (KDO) and inorganic phosphate.</text>
</comment>
<dbReference type="Proteomes" id="UP000064201">
    <property type="component" value="Chromosome"/>
</dbReference>
<dbReference type="PANTHER" id="PTHR21485:SF3">
    <property type="entry name" value="N-ACYLNEURAMINATE CYTIDYLYLTRANSFERASE"/>
    <property type="match status" value="1"/>
</dbReference>
<feature type="binding site" evidence="12">
    <location>
        <position position="52"/>
    </location>
    <ligand>
        <name>substrate</name>
    </ligand>
</feature>
<proteinExistence type="inferred from homology"/>
<dbReference type="SUPFAM" id="SSF56784">
    <property type="entry name" value="HAD-like"/>
    <property type="match status" value="1"/>
</dbReference>
<keyword evidence="9 11" id="KW-0460">Magnesium</keyword>
<protein>
    <recommendedName>
        <fullName evidence="6 11">3-deoxy-D-manno-octulosonate 8-phosphate phosphatase KdsC</fullName>
        <ecNumber evidence="5 11">3.1.3.45</ecNumber>
    </recommendedName>
    <alternativeName>
        <fullName evidence="10 11">KDO 8-P phosphatase</fullName>
    </alternativeName>
</protein>
<evidence type="ECO:0000256" key="12">
    <source>
        <dbReference type="PIRSR" id="PIRSR006118-1"/>
    </source>
</evidence>
<name>A0A0G3FZ19_9GAMM</name>
<evidence type="ECO:0000256" key="8">
    <source>
        <dbReference type="ARBA" id="ARBA00022801"/>
    </source>
</evidence>
<evidence type="ECO:0000256" key="2">
    <source>
        <dbReference type="ARBA" id="ARBA00001946"/>
    </source>
</evidence>
<feature type="binding site" evidence="13">
    <location>
        <position position="114"/>
    </location>
    <ligand>
        <name>Mg(2+)</name>
        <dbReference type="ChEBI" id="CHEBI:18420"/>
    </ligand>
</feature>
<accession>A0A0G3FZ19</accession>
<evidence type="ECO:0000256" key="1">
    <source>
        <dbReference type="ARBA" id="ARBA00000898"/>
    </source>
</evidence>
<dbReference type="SFLD" id="SFLDG01136">
    <property type="entry name" value="C1.6:_Phosphoserine_Phosphatas"/>
    <property type="match status" value="1"/>
</dbReference>
<evidence type="ECO:0000256" key="3">
    <source>
        <dbReference type="ARBA" id="ARBA00005893"/>
    </source>
</evidence>
<organism evidence="14 15">
    <name type="scientific">Thioalkalivibrio versutus</name>
    <dbReference type="NCBI Taxonomy" id="106634"/>
    <lineage>
        <taxon>Bacteria</taxon>
        <taxon>Pseudomonadati</taxon>
        <taxon>Pseudomonadota</taxon>
        <taxon>Gammaproteobacteria</taxon>
        <taxon>Chromatiales</taxon>
        <taxon>Ectothiorhodospiraceae</taxon>
        <taxon>Thioalkalivibrio</taxon>
    </lineage>
</organism>
<keyword evidence="8 11" id="KW-0378">Hydrolase</keyword>
<dbReference type="SFLD" id="SFLDG01138">
    <property type="entry name" value="C1.6.2:_Deoxy-d-mannose-octulo"/>
    <property type="match status" value="1"/>
</dbReference>
<evidence type="ECO:0000256" key="10">
    <source>
        <dbReference type="ARBA" id="ARBA00031051"/>
    </source>
</evidence>
<evidence type="ECO:0000256" key="13">
    <source>
        <dbReference type="PIRSR" id="PIRSR006118-2"/>
    </source>
</evidence>
<dbReference type="NCBIfam" id="TIGR01670">
    <property type="entry name" value="KdsC-phosphatas"/>
    <property type="match status" value="1"/>
</dbReference>
<dbReference type="InterPro" id="IPR023214">
    <property type="entry name" value="HAD_sf"/>
</dbReference>
<dbReference type="Pfam" id="PF08282">
    <property type="entry name" value="Hydrolase_3"/>
    <property type="match status" value="1"/>
</dbReference>
<dbReference type="Gene3D" id="3.40.50.1000">
    <property type="entry name" value="HAD superfamily/HAD-like"/>
    <property type="match status" value="1"/>
</dbReference>
<evidence type="ECO:0000256" key="11">
    <source>
        <dbReference type="PIRNR" id="PIRNR006118"/>
    </source>
</evidence>
<comment type="subunit">
    <text evidence="4 11">Homotetramer.</text>
</comment>
<evidence type="ECO:0000256" key="5">
    <source>
        <dbReference type="ARBA" id="ARBA00013066"/>
    </source>
</evidence>
<evidence type="ECO:0000256" key="7">
    <source>
        <dbReference type="ARBA" id="ARBA00022723"/>
    </source>
</evidence>
<gene>
    <name evidence="14" type="ORF">TVD_01900</name>
</gene>
<dbReference type="RefSeq" id="WP_047250670.1">
    <property type="nucleotide sequence ID" value="NZ_CP011367.1"/>
</dbReference>
<dbReference type="CDD" id="cd01630">
    <property type="entry name" value="HAD_KDO-like"/>
    <property type="match status" value="1"/>
</dbReference>
<dbReference type="OrthoDB" id="9805604at2"/>
<feature type="binding site" evidence="12">
    <location>
        <position position="91"/>
    </location>
    <ligand>
        <name>substrate</name>
    </ligand>
</feature>
<dbReference type="KEGG" id="tvr:TVD_01900"/>
<dbReference type="GO" id="GO:0008781">
    <property type="term" value="F:N-acylneuraminate cytidylyltransferase activity"/>
    <property type="evidence" value="ECO:0007669"/>
    <property type="project" value="TreeGrafter"/>
</dbReference>
<keyword evidence="7 11" id="KW-0479">Metal-binding</keyword>
<evidence type="ECO:0000256" key="4">
    <source>
        <dbReference type="ARBA" id="ARBA00011881"/>
    </source>
</evidence>
<sequence length="179" mass="19303">MNLDATTLRTHQQAVRLLILDVDGVLTDGSLFLGDGGEQYKAFNSRDGHGIRLALDGGIEIAILTGRTSGVVEHRMRDLGVEHLIQGRRDKGEALHELLQRTGHDPAEAAFMGDDIVDLPAMQRVGLGIAVGDAHPLVRQHAQWVTEAHGGRGAVRETCEGLLAAQGRLDALFETYLNG</sequence>
<dbReference type="PATRIC" id="fig|106634.4.peg.386"/>
<evidence type="ECO:0000256" key="9">
    <source>
        <dbReference type="ARBA" id="ARBA00022842"/>
    </source>
</evidence>
<dbReference type="EMBL" id="CP011367">
    <property type="protein sequence ID" value="AKJ94200.1"/>
    <property type="molecule type" value="Genomic_DNA"/>
</dbReference>
<comment type="catalytic activity">
    <reaction evidence="1 11">
        <text>3-deoxy-alpha-D-manno-2-octulosonate-8-phosphate + H2O = 3-deoxy-alpha-D-manno-oct-2-ulosonate + phosphate</text>
        <dbReference type="Rhea" id="RHEA:11500"/>
        <dbReference type="ChEBI" id="CHEBI:15377"/>
        <dbReference type="ChEBI" id="CHEBI:43474"/>
        <dbReference type="ChEBI" id="CHEBI:85985"/>
        <dbReference type="ChEBI" id="CHEBI:85986"/>
        <dbReference type="EC" id="3.1.3.45"/>
    </reaction>
</comment>
<feature type="binding site" evidence="13">
    <location>
        <position position="21"/>
    </location>
    <ligand>
        <name>Mg(2+)</name>
        <dbReference type="ChEBI" id="CHEBI:18420"/>
    </ligand>
</feature>
<dbReference type="AlphaFoldDB" id="A0A0G3FZ19"/>
<dbReference type="PIRSF" id="PIRSF006118">
    <property type="entry name" value="KDO8-P_Ptase"/>
    <property type="match status" value="1"/>
</dbReference>
<reference evidence="14 15" key="1">
    <citation type="submission" date="2015-04" db="EMBL/GenBank/DDBJ databases">
        <title>Complete Sequence for the Genome of the Thioalkalivibrio versutus D301.</title>
        <authorList>
            <person name="Mu T."/>
            <person name="Zhou J."/>
            <person name="Xu X."/>
        </authorList>
    </citation>
    <scope>NUCLEOTIDE SEQUENCE [LARGE SCALE GENOMIC DNA]</scope>
    <source>
        <strain evidence="14 15">D301</strain>
    </source>
</reference>
<keyword evidence="15" id="KW-1185">Reference proteome</keyword>
<dbReference type="InterPro" id="IPR050793">
    <property type="entry name" value="CMP-NeuNAc_synthase"/>
</dbReference>